<dbReference type="HOGENOM" id="CLU_2687255_0_0_1"/>
<sequence>MVLLPCTLKDSEEAFADHRYPSVRRAVLAVQTASVLSCFPEVSDVHLDQRPPPDLVVKFVEALSRHCPKSDGQK</sequence>
<gene>
    <name evidence="1" type="ORF">M378DRAFT_154874</name>
</gene>
<evidence type="ECO:0000313" key="2">
    <source>
        <dbReference type="Proteomes" id="UP000054549"/>
    </source>
</evidence>
<reference evidence="1 2" key="1">
    <citation type="submission" date="2014-04" db="EMBL/GenBank/DDBJ databases">
        <title>Evolutionary Origins and Diversification of the Mycorrhizal Mutualists.</title>
        <authorList>
            <consortium name="DOE Joint Genome Institute"/>
            <consortium name="Mycorrhizal Genomics Consortium"/>
            <person name="Kohler A."/>
            <person name="Kuo A."/>
            <person name="Nagy L.G."/>
            <person name="Floudas D."/>
            <person name="Copeland A."/>
            <person name="Barry K.W."/>
            <person name="Cichocki N."/>
            <person name="Veneault-Fourrey C."/>
            <person name="LaButti K."/>
            <person name="Lindquist E.A."/>
            <person name="Lipzen A."/>
            <person name="Lundell T."/>
            <person name="Morin E."/>
            <person name="Murat C."/>
            <person name="Riley R."/>
            <person name="Ohm R."/>
            <person name="Sun H."/>
            <person name="Tunlid A."/>
            <person name="Henrissat B."/>
            <person name="Grigoriev I.V."/>
            <person name="Hibbett D.S."/>
            <person name="Martin F."/>
        </authorList>
    </citation>
    <scope>NUCLEOTIDE SEQUENCE [LARGE SCALE GENOMIC DNA]</scope>
    <source>
        <strain evidence="1 2">Koide BX008</strain>
    </source>
</reference>
<name>A0A0C2TVH2_AMAMK</name>
<dbReference type="AlphaFoldDB" id="A0A0C2TVH2"/>
<organism evidence="1 2">
    <name type="scientific">Amanita muscaria (strain Koide BX008)</name>
    <dbReference type="NCBI Taxonomy" id="946122"/>
    <lineage>
        <taxon>Eukaryota</taxon>
        <taxon>Fungi</taxon>
        <taxon>Dikarya</taxon>
        <taxon>Basidiomycota</taxon>
        <taxon>Agaricomycotina</taxon>
        <taxon>Agaricomycetes</taxon>
        <taxon>Agaricomycetidae</taxon>
        <taxon>Agaricales</taxon>
        <taxon>Pluteineae</taxon>
        <taxon>Amanitaceae</taxon>
        <taxon>Amanita</taxon>
    </lineage>
</organism>
<dbReference type="InParanoid" id="A0A0C2TVH2"/>
<evidence type="ECO:0000313" key="1">
    <source>
        <dbReference type="EMBL" id="KIL71329.1"/>
    </source>
</evidence>
<dbReference type="EMBL" id="KN818222">
    <property type="protein sequence ID" value="KIL71329.1"/>
    <property type="molecule type" value="Genomic_DNA"/>
</dbReference>
<accession>A0A0C2TVH2</accession>
<keyword evidence="2" id="KW-1185">Reference proteome</keyword>
<dbReference type="Proteomes" id="UP000054549">
    <property type="component" value="Unassembled WGS sequence"/>
</dbReference>
<protein>
    <submittedName>
        <fullName evidence="1">Uncharacterized protein</fullName>
    </submittedName>
</protein>
<proteinExistence type="predicted"/>